<organism evidence="1 2">
    <name type="scientific">Daucus carota subsp. sativus</name>
    <name type="common">Carrot</name>
    <dbReference type="NCBI Taxonomy" id="79200"/>
    <lineage>
        <taxon>Eukaryota</taxon>
        <taxon>Viridiplantae</taxon>
        <taxon>Streptophyta</taxon>
        <taxon>Embryophyta</taxon>
        <taxon>Tracheophyta</taxon>
        <taxon>Spermatophyta</taxon>
        <taxon>Magnoliopsida</taxon>
        <taxon>eudicotyledons</taxon>
        <taxon>Gunneridae</taxon>
        <taxon>Pentapetalae</taxon>
        <taxon>asterids</taxon>
        <taxon>campanulids</taxon>
        <taxon>Apiales</taxon>
        <taxon>Apiaceae</taxon>
        <taxon>Apioideae</taxon>
        <taxon>Scandiceae</taxon>
        <taxon>Daucinae</taxon>
        <taxon>Daucus</taxon>
        <taxon>Daucus sect. Daucus</taxon>
    </lineage>
</organism>
<evidence type="ECO:0000313" key="1">
    <source>
        <dbReference type="EMBL" id="WOG81543.1"/>
    </source>
</evidence>
<dbReference type="AlphaFoldDB" id="A0A166FUU1"/>
<gene>
    <name evidence="1" type="ORF">DCAR_0100694</name>
</gene>
<protein>
    <submittedName>
        <fullName evidence="1">Uncharacterized protein</fullName>
    </submittedName>
</protein>
<reference evidence="1" key="2">
    <citation type="submission" date="2022-03" db="EMBL/GenBank/DDBJ databases">
        <title>Draft title - Genomic analysis of global carrot germplasm unveils the trajectory of domestication and the origin of high carotenoid orange carrot.</title>
        <authorList>
            <person name="Iorizzo M."/>
            <person name="Ellison S."/>
            <person name="Senalik D."/>
            <person name="Macko-Podgorni A."/>
            <person name="Grzebelus D."/>
            <person name="Bostan H."/>
            <person name="Rolling W."/>
            <person name="Curaba J."/>
            <person name="Simon P."/>
        </authorList>
    </citation>
    <scope>NUCLEOTIDE SEQUENCE</scope>
    <source>
        <tissue evidence="1">Leaf</tissue>
    </source>
</reference>
<dbReference type="Gramene" id="KZN08204">
    <property type="protein sequence ID" value="KZN08204"/>
    <property type="gene ID" value="DCAR_001269"/>
</dbReference>
<dbReference type="Proteomes" id="UP000077755">
    <property type="component" value="Chromosome 1"/>
</dbReference>
<keyword evidence="2" id="KW-1185">Reference proteome</keyword>
<reference evidence="1" key="1">
    <citation type="journal article" date="2016" name="Nat. Genet.">
        <title>A high-quality carrot genome assembly provides new insights into carotenoid accumulation and asterid genome evolution.</title>
        <authorList>
            <person name="Iorizzo M."/>
            <person name="Ellison S."/>
            <person name="Senalik D."/>
            <person name="Zeng P."/>
            <person name="Satapoomin P."/>
            <person name="Huang J."/>
            <person name="Bowman M."/>
            <person name="Iovene M."/>
            <person name="Sanseverino W."/>
            <person name="Cavagnaro P."/>
            <person name="Yildiz M."/>
            <person name="Macko-Podgorni A."/>
            <person name="Moranska E."/>
            <person name="Grzebelus E."/>
            <person name="Grzebelus D."/>
            <person name="Ashrafi H."/>
            <person name="Zheng Z."/>
            <person name="Cheng S."/>
            <person name="Spooner D."/>
            <person name="Van Deynze A."/>
            <person name="Simon P."/>
        </authorList>
    </citation>
    <scope>NUCLEOTIDE SEQUENCE</scope>
    <source>
        <tissue evidence="1">Leaf</tissue>
    </source>
</reference>
<name>A0A166FUU1_DAUCS</name>
<sequence length="69" mass="7969">MPLQLYAQFEHEESGRGFTCAVNGEYVAPVIRGSGKAALFDMGMKRLQWIRRVRMKMVVESCMDLLRLF</sequence>
<evidence type="ECO:0000313" key="2">
    <source>
        <dbReference type="Proteomes" id="UP000077755"/>
    </source>
</evidence>
<accession>A0A166FUU1</accession>
<proteinExistence type="predicted"/>
<dbReference type="EMBL" id="CP093343">
    <property type="protein sequence ID" value="WOG81543.1"/>
    <property type="molecule type" value="Genomic_DNA"/>
</dbReference>